<reference evidence="23" key="1">
    <citation type="submission" date="2025-08" db="UniProtKB">
        <authorList>
            <consortium name="RefSeq"/>
        </authorList>
    </citation>
    <scope>IDENTIFICATION</scope>
</reference>
<evidence type="ECO:0000256" key="5">
    <source>
        <dbReference type="ARBA" id="ARBA00022679"/>
    </source>
</evidence>
<dbReference type="Pfam" id="PF00852">
    <property type="entry name" value="Glyco_transf_10"/>
    <property type="match status" value="1"/>
</dbReference>
<accession>A0A6P7Y2D3</accession>
<evidence type="ECO:0000256" key="2">
    <source>
        <dbReference type="ARBA" id="ARBA00004922"/>
    </source>
</evidence>
<dbReference type="RefSeq" id="XP_030056999.1">
    <property type="nucleotide sequence ID" value="XM_030201139.1"/>
</dbReference>
<keyword evidence="22" id="KW-1185">Reference proteome</keyword>
<evidence type="ECO:0000256" key="19">
    <source>
        <dbReference type="RuleBase" id="RU003832"/>
    </source>
</evidence>
<keyword evidence="10" id="KW-0443">Lipid metabolism</keyword>
<dbReference type="Gene3D" id="3.40.50.11660">
    <property type="entry name" value="Glycosyl transferase family 10, C-terminal domain"/>
    <property type="match status" value="1"/>
</dbReference>
<keyword evidence="4 19" id="KW-0328">Glycosyltransferase</keyword>
<evidence type="ECO:0000256" key="16">
    <source>
        <dbReference type="ARBA" id="ARBA00036468"/>
    </source>
</evidence>
<feature type="domain" description="Fucosyltransferase N-terminal" evidence="21">
    <location>
        <begin position="78"/>
        <end position="183"/>
    </location>
</feature>
<comment type="catalytic activity">
    <reaction evidence="16">
        <text>an alpha-Neu5Ac-(2-&gt;3)-beta-D-Gal-(1-&gt;3)-D-GlcNAc derivative + GDP-beta-L-fucose = an alpha-Neu5Ac-(2-&gt;3)-beta-D-Gal-(1-&gt;3)-[alpha-L-Fuc-(1-&gt;4)]-beta-D-GlcNAc derivative + GDP + H(+)</text>
        <dbReference type="Rhea" id="RHEA:62904"/>
        <dbReference type="ChEBI" id="CHEBI:15378"/>
        <dbReference type="ChEBI" id="CHEBI:57273"/>
        <dbReference type="ChEBI" id="CHEBI:58189"/>
        <dbReference type="ChEBI" id="CHEBI:146021"/>
        <dbReference type="ChEBI" id="CHEBI:146022"/>
    </reaction>
    <physiologicalReaction direction="left-to-right" evidence="16">
        <dbReference type="Rhea" id="RHEA:62905"/>
    </physiologicalReaction>
</comment>
<dbReference type="PANTHER" id="PTHR11929">
    <property type="entry name" value="ALPHA- 1,3 -FUCOSYLTRANSFERASE"/>
    <property type="match status" value="1"/>
</dbReference>
<evidence type="ECO:0000256" key="13">
    <source>
        <dbReference type="ARBA" id="ARBA00029329"/>
    </source>
</evidence>
<comment type="similarity">
    <text evidence="3 19">Belongs to the glycosyltransferase 10 family.</text>
</comment>
<evidence type="ECO:0000256" key="14">
    <source>
        <dbReference type="ARBA" id="ARBA00036052"/>
    </source>
</evidence>
<dbReference type="UniPathway" id="UPA00378"/>
<dbReference type="GO" id="GO:0032580">
    <property type="term" value="C:Golgi cisterna membrane"/>
    <property type="evidence" value="ECO:0007669"/>
    <property type="project" value="UniProtKB-SubCell"/>
</dbReference>
<dbReference type="AlphaFoldDB" id="A0A6P7Y2D3"/>
<evidence type="ECO:0000259" key="20">
    <source>
        <dbReference type="Pfam" id="PF00852"/>
    </source>
</evidence>
<keyword evidence="7" id="KW-0735">Signal-anchor</keyword>
<keyword evidence="5 19" id="KW-0808">Transferase</keyword>
<dbReference type="GeneID" id="115468954"/>
<evidence type="ECO:0000256" key="11">
    <source>
        <dbReference type="ARBA" id="ARBA00023136"/>
    </source>
</evidence>
<feature type="transmembrane region" description="Helical" evidence="19">
    <location>
        <begin position="20"/>
        <end position="38"/>
    </location>
</feature>
<dbReference type="SUPFAM" id="SSF53756">
    <property type="entry name" value="UDP-Glycosyltransferase/glycogen phosphorylase"/>
    <property type="match status" value="1"/>
</dbReference>
<keyword evidence="8 19" id="KW-1133">Transmembrane helix</keyword>
<protein>
    <recommendedName>
        <fullName evidence="19">Fucosyltransferase</fullName>
        <ecNumber evidence="19">2.4.1.-</ecNumber>
    </recommendedName>
</protein>
<dbReference type="InterPro" id="IPR031481">
    <property type="entry name" value="Glyco_tran_10_N"/>
</dbReference>
<proteinExistence type="inferred from homology"/>
<evidence type="ECO:0000256" key="6">
    <source>
        <dbReference type="ARBA" id="ARBA00022692"/>
    </source>
</evidence>
<evidence type="ECO:0000256" key="9">
    <source>
        <dbReference type="ARBA" id="ARBA00023034"/>
    </source>
</evidence>
<comment type="catalytic activity">
    <reaction evidence="14">
        <text>an alpha-Neu5Ac-(2-&gt;3)-beta-D-Gal-(1-&gt;4)-beta-D-GlcNAc-(1-&gt;3)-beta-D-Gal-(1-&gt;4)-[alpha-L-Fuc-(1-&gt;3)]-beta-D-GlcNAc derivative + GDP-beta-L-fucose = an alpha-Neu5Ac-(2-&gt;3)-beta-D-Gal-(1-&gt;4)-[alpha-L-Fuc-(1-&gt;3)]-beta-D-GlcNAc-(1-&gt;3)-beta-D-Gal-(1-&gt;4)-[alpha-L-Fuc-(1-&gt;3)]-beta-D-GlcNAc derivative + GDP + H(+)</text>
        <dbReference type="Rhea" id="RHEA:52864"/>
        <dbReference type="ChEBI" id="CHEBI:15378"/>
        <dbReference type="ChEBI" id="CHEBI:57273"/>
        <dbReference type="ChEBI" id="CHEBI:58189"/>
        <dbReference type="ChEBI" id="CHEBI:145342"/>
        <dbReference type="ChEBI" id="CHEBI:145343"/>
    </reaction>
    <physiologicalReaction direction="left-to-right" evidence="14">
        <dbReference type="Rhea" id="RHEA:52865"/>
    </physiologicalReaction>
</comment>
<comment type="pathway">
    <text evidence="2">Protein modification; protein glycosylation.</text>
</comment>
<evidence type="ECO:0000256" key="1">
    <source>
        <dbReference type="ARBA" id="ARBA00004447"/>
    </source>
</evidence>
<evidence type="ECO:0000256" key="18">
    <source>
        <dbReference type="ARBA" id="ARBA00036928"/>
    </source>
</evidence>
<name>A0A6P7Y2D3_9AMPH</name>
<evidence type="ECO:0000256" key="8">
    <source>
        <dbReference type="ARBA" id="ARBA00022989"/>
    </source>
</evidence>
<gene>
    <name evidence="23" type="primary">LOC115468954</name>
</gene>
<comment type="catalytic activity">
    <reaction evidence="13">
        <text>a beta-D-galactosyl-(1-&gt;4)-N-acetyl-beta-D-glucosaminyl derivative + GDP-beta-L-fucose = a beta-D-galactosyl-(1-&gt;4)-[alpha-L-fucosyl-(1-&gt;3)]-N-acetyl-beta-D-glucosaminyl derivative + GDP + H(+)</text>
        <dbReference type="Rhea" id="RHEA:14257"/>
        <dbReference type="ChEBI" id="CHEBI:15378"/>
        <dbReference type="ChEBI" id="CHEBI:57273"/>
        <dbReference type="ChEBI" id="CHEBI:58189"/>
        <dbReference type="ChEBI" id="CHEBI:133507"/>
        <dbReference type="ChEBI" id="CHEBI:137941"/>
        <dbReference type="EC" id="2.4.1.152"/>
    </reaction>
    <physiologicalReaction direction="left-to-right" evidence="13">
        <dbReference type="Rhea" id="RHEA:14258"/>
    </physiologicalReaction>
</comment>
<evidence type="ECO:0000256" key="17">
    <source>
        <dbReference type="ARBA" id="ARBA00036481"/>
    </source>
</evidence>
<evidence type="ECO:0000256" key="3">
    <source>
        <dbReference type="ARBA" id="ARBA00008919"/>
    </source>
</evidence>
<keyword evidence="11 19" id="KW-0472">Membrane</keyword>
<evidence type="ECO:0000256" key="4">
    <source>
        <dbReference type="ARBA" id="ARBA00022676"/>
    </source>
</evidence>
<dbReference type="Pfam" id="PF17039">
    <property type="entry name" value="Glyco_tran_10_N"/>
    <property type="match status" value="1"/>
</dbReference>
<comment type="catalytic activity">
    <reaction evidence="17">
        <text>an N-acetyl-alpha-neuraminyl-(2-&gt;3)-beta-D-galactosyl-(1-&gt;4)-N-acetyl-beta-D-glucosaminyl derivative + GDP-beta-L-fucose = an alpha-Neu5Ac-(2-&gt;3)-beta-D-Gal-(1-&gt;4)-[alpha-L-Fuc-(1-&gt;3)]-beta-D-GlcNAc derivative + GDP + H(+)</text>
        <dbReference type="Rhea" id="RHEA:56076"/>
        <dbReference type="ChEBI" id="CHEBI:15378"/>
        <dbReference type="ChEBI" id="CHEBI:57273"/>
        <dbReference type="ChEBI" id="CHEBI:58189"/>
        <dbReference type="ChEBI" id="CHEBI:136545"/>
        <dbReference type="ChEBI" id="CHEBI:139509"/>
    </reaction>
    <physiologicalReaction direction="left-to-right" evidence="17">
        <dbReference type="Rhea" id="RHEA:56077"/>
    </physiologicalReaction>
</comment>
<evidence type="ECO:0000256" key="12">
    <source>
        <dbReference type="ARBA" id="ARBA00023180"/>
    </source>
</evidence>
<dbReference type="InParanoid" id="A0A6P7Y2D3"/>
<comment type="catalytic activity">
    <reaction evidence="15">
        <text>a beta-D-galactosyl-(1-&gt;3)-N-acetyl-beta-D-glucosaminyl derivative + GDP-beta-L-fucose = a beta-D-galactosyl-(1-&gt;3)-[alpha-L-fucosyl-(1-&gt;4)]-N-acetyl-beta-D-glucosaminyl derivative + GDP + H(+)</text>
        <dbReference type="Rhea" id="RHEA:23628"/>
        <dbReference type="ChEBI" id="CHEBI:15378"/>
        <dbReference type="ChEBI" id="CHEBI:57273"/>
        <dbReference type="ChEBI" id="CHEBI:58189"/>
        <dbReference type="ChEBI" id="CHEBI:133506"/>
        <dbReference type="ChEBI" id="CHEBI:140304"/>
        <dbReference type="EC" id="2.4.1.65"/>
    </reaction>
    <physiologicalReaction direction="left-to-right" evidence="15">
        <dbReference type="Rhea" id="RHEA:23629"/>
    </physiologicalReaction>
</comment>
<dbReference type="GO" id="GO:0017060">
    <property type="term" value="F:3-galactosyl-N-acetylglucosaminide 4-alpha-L-fucosyltransferase activity"/>
    <property type="evidence" value="ECO:0007669"/>
    <property type="project" value="UniProtKB-EC"/>
</dbReference>
<comment type="catalytic activity">
    <reaction evidence="18">
        <text>beta-D-galactosyl-(1-&gt;4)-N-acetyl-D-glucosamine + GDP-beta-L-fucose = beta-D-galactosyl-(1-&gt;4)-[alpha-L-fucosyl-(1-&gt;3)]-N-acetyl-D-glucosamine + GDP + H(+)</text>
        <dbReference type="Rhea" id="RHEA:62824"/>
        <dbReference type="ChEBI" id="CHEBI:15378"/>
        <dbReference type="ChEBI" id="CHEBI:57273"/>
        <dbReference type="ChEBI" id="CHEBI:58189"/>
        <dbReference type="ChEBI" id="CHEBI:60152"/>
        <dbReference type="ChEBI" id="CHEBI:62287"/>
    </reaction>
    <physiologicalReaction direction="left-to-right" evidence="18">
        <dbReference type="Rhea" id="RHEA:62825"/>
    </physiologicalReaction>
</comment>
<evidence type="ECO:0000313" key="22">
    <source>
        <dbReference type="Proteomes" id="UP000515156"/>
    </source>
</evidence>
<dbReference type="FunFam" id="3.40.50.11660:FF:000001">
    <property type="entry name" value="alpha-(1,3)-fucosyltransferase 9"/>
    <property type="match status" value="1"/>
</dbReference>
<dbReference type="Proteomes" id="UP000515156">
    <property type="component" value="Chromosome 4"/>
</dbReference>
<dbReference type="FunCoup" id="A0A6P7Y2D3">
    <property type="interactions" value="376"/>
</dbReference>
<keyword evidence="9 19" id="KW-0333">Golgi apparatus</keyword>
<dbReference type="InterPro" id="IPR038577">
    <property type="entry name" value="GT10-like_C_sf"/>
</dbReference>
<evidence type="ECO:0000256" key="10">
    <source>
        <dbReference type="ARBA" id="ARBA00023098"/>
    </source>
</evidence>
<dbReference type="InterPro" id="IPR001503">
    <property type="entry name" value="Glyco_trans_10"/>
</dbReference>
<keyword evidence="12" id="KW-0325">Glycoprotein</keyword>
<dbReference type="GO" id="GO:0006629">
    <property type="term" value="P:lipid metabolic process"/>
    <property type="evidence" value="ECO:0007669"/>
    <property type="project" value="UniProtKB-KW"/>
</dbReference>
<evidence type="ECO:0000313" key="23">
    <source>
        <dbReference type="RefSeq" id="XP_030056999.1"/>
    </source>
</evidence>
<sequence length="379" mass="44929">MDSKITRLLCKPILSLCPRFFLVLVLLFFLFICLWNFMDLNSTFCHPVEKSLPTILLQSEPQNKNGPFSKTEQNNLELTILVWTWPFGERFPLDTCEKVYGISGCHLTDDHRLYKHADAVIIHHQDVMYVKGKLPQAPRPPNQWWVWFNLESPSYTPNMDMLDNLFNLTMTYRYDSDIVRPYGWLEVLKEPQDFIIPKKSKLVAWAISNWNPNTQRVKYYEELKKHIPIDIFGKKHQPLHWDNLISTISMYKFYLSFENSVHVDYITEKLWNNALLSGAVPIVSGPPRENYERFLPRDSFIHISDFPSAKEMAAYLLELDANNEKYQHYFQWRSRLRVRREVGWDNHYCKACRVLRHAPAYKIIPSVAKWFSSQDYPVQ</sequence>
<dbReference type="EC" id="2.4.1.-" evidence="19"/>
<dbReference type="GO" id="GO:0017083">
    <property type="term" value="F:4-galactosyl-N-acetylglucosaminide 3-alpha-L-fucosyltransferase activity"/>
    <property type="evidence" value="ECO:0007669"/>
    <property type="project" value="UniProtKB-EC"/>
</dbReference>
<dbReference type="PANTHER" id="PTHR11929:SF11">
    <property type="entry name" value="4-GALACTOSYL-N-ACETYLGLUCOSAMINIDE 3-ALPHA-L-FUCOSYLTRANSFERASE FUT5"/>
    <property type="match status" value="1"/>
</dbReference>
<evidence type="ECO:0000256" key="7">
    <source>
        <dbReference type="ARBA" id="ARBA00022968"/>
    </source>
</evidence>
<dbReference type="OrthoDB" id="427096at2759"/>
<dbReference type="KEGG" id="muo:115468954"/>
<evidence type="ECO:0000259" key="21">
    <source>
        <dbReference type="Pfam" id="PF17039"/>
    </source>
</evidence>
<organism evidence="22 23">
    <name type="scientific">Microcaecilia unicolor</name>
    <dbReference type="NCBI Taxonomy" id="1415580"/>
    <lineage>
        <taxon>Eukaryota</taxon>
        <taxon>Metazoa</taxon>
        <taxon>Chordata</taxon>
        <taxon>Craniata</taxon>
        <taxon>Vertebrata</taxon>
        <taxon>Euteleostomi</taxon>
        <taxon>Amphibia</taxon>
        <taxon>Gymnophiona</taxon>
        <taxon>Siphonopidae</taxon>
        <taxon>Microcaecilia</taxon>
    </lineage>
</organism>
<evidence type="ECO:0000256" key="15">
    <source>
        <dbReference type="ARBA" id="ARBA00036273"/>
    </source>
</evidence>
<keyword evidence="6 19" id="KW-0812">Transmembrane</keyword>
<dbReference type="InterPro" id="IPR055270">
    <property type="entry name" value="Glyco_tran_10_C"/>
</dbReference>
<comment type="subcellular location">
    <subcellularLocation>
        <location evidence="1 19">Golgi apparatus</location>
        <location evidence="1 19">Golgi stack membrane</location>
        <topology evidence="1 19">Single-pass type II membrane protein</topology>
    </subcellularLocation>
</comment>
<feature type="domain" description="Fucosyltransferase C-terminal" evidence="20">
    <location>
        <begin position="197"/>
        <end position="370"/>
    </location>
</feature>